<dbReference type="RefSeq" id="WP_220289008.1">
    <property type="nucleotide sequence ID" value="NZ_JAEUAX010000003.1"/>
</dbReference>
<keyword evidence="3" id="KW-1003">Cell membrane</keyword>
<dbReference type="PANTHER" id="PTHR42865">
    <property type="entry name" value="PROTON/GLUTAMATE-ASPARTATE SYMPORTER"/>
    <property type="match status" value="1"/>
</dbReference>
<dbReference type="Gene3D" id="1.10.3860.10">
    <property type="entry name" value="Sodium:dicarboxylate symporter"/>
    <property type="match status" value="1"/>
</dbReference>
<evidence type="ECO:0000256" key="5">
    <source>
        <dbReference type="ARBA" id="ARBA00022989"/>
    </source>
</evidence>
<feature type="transmembrane region" description="Helical" evidence="7">
    <location>
        <begin position="12"/>
        <end position="31"/>
    </location>
</feature>
<evidence type="ECO:0000256" key="3">
    <source>
        <dbReference type="ARBA" id="ARBA00022475"/>
    </source>
</evidence>
<evidence type="ECO:0000256" key="2">
    <source>
        <dbReference type="ARBA" id="ARBA00022448"/>
    </source>
</evidence>
<keyword evidence="6 7" id="KW-0472">Membrane</keyword>
<evidence type="ECO:0000256" key="4">
    <source>
        <dbReference type="ARBA" id="ARBA00022692"/>
    </source>
</evidence>
<name>A0ABS7HWR5_9MICO</name>
<dbReference type="PRINTS" id="PR00173">
    <property type="entry name" value="EDTRNSPORT"/>
</dbReference>
<feature type="transmembrane region" description="Helical" evidence="7">
    <location>
        <begin position="218"/>
        <end position="240"/>
    </location>
</feature>
<dbReference type="Pfam" id="PF00375">
    <property type="entry name" value="SDF"/>
    <property type="match status" value="1"/>
</dbReference>
<feature type="transmembrane region" description="Helical" evidence="7">
    <location>
        <begin position="321"/>
        <end position="343"/>
    </location>
</feature>
<keyword evidence="9" id="KW-1185">Reference proteome</keyword>
<proteinExistence type="predicted"/>
<keyword evidence="5 7" id="KW-1133">Transmembrane helix</keyword>
<dbReference type="InterPro" id="IPR036458">
    <property type="entry name" value="Na:dicarbo_symporter_sf"/>
</dbReference>
<dbReference type="Proteomes" id="UP000777440">
    <property type="component" value="Unassembled WGS sequence"/>
</dbReference>
<evidence type="ECO:0000256" key="7">
    <source>
        <dbReference type="SAM" id="Phobius"/>
    </source>
</evidence>
<sequence>MKKTVKHPAFQIGVAAILGIAFGLLVGEWAANLKFIGDMFIRLIQMSIVPLVMTSVIVATGSMSGSGMGKMAFRTFKWMIGFSVVAAIVAWGISVVIQPGAGIDFTGAVDPALQDAAGEATGWQDTLLNFITTNIFAAMSTATMVPIIIFSLLFGVALNAYIAKTGNRMVLDLFDSIQQVVLTMIRFVMLIAPIGVFCLLANLAGTVGFAVVTSALKYLGSTLLGVLIVFALFVAVVWLRTGLNPAKLPSKLADQTLIAITTTSSAVTFPTVLRSAVEKVGVSQNVANFTLSVGLTMGSYGAVLNYMIVVMFLAQSGGMTLDFGTIVLGMALAILLNMGTITVPGGFPVVAMFLATSLGLPFEAVGLLIAVDWFAGIFRTFLNVNGDTFVAMLVANASNEIDRDVYDGKKSVTTDSVDLVELQAQFEKADAAD</sequence>
<reference evidence="8 9" key="1">
    <citation type="journal article" date="2021" name="MBio">
        <title>Poor Competitiveness of Bradyrhizobium in Pigeon Pea Root Colonization in Indian Soils.</title>
        <authorList>
            <person name="Chalasani D."/>
            <person name="Basu A."/>
            <person name="Pullabhotla S.V.S.R.N."/>
            <person name="Jorrin B."/>
            <person name="Neal A.L."/>
            <person name="Poole P.S."/>
            <person name="Podile A.R."/>
            <person name="Tkacz A."/>
        </authorList>
    </citation>
    <scope>NUCLEOTIDE SEQUENCE [LARGE SCALE GENOMIC DNA]</scope>
    <source>
        <strain evidence="8 9">HU12</strain>
    </source>
</reference>
<dbReference type="InterPro" id="IPR001991">
    <property type="entry name" value="Na-dicarboxylate_symporter"/>
</dbReference>
<keyword evidence="4 7" id="KW-0812">Transmembrane</keyword>
<feature type="transmembrane region" description="Helical" evidence="7">
    <location>
        <begin position="184"/>
        <end position="212"/>
    </location>
</feature>
<evidence type="ECO:0000313" key="9">
    <source>
        <dbReference type="Proteomes" id="UP000777440"/>
    </source>
</evidence>
<dbReference type="PANTHER" id="PTHR42865:SF7">
    <property type="entry name" value="PROTON_GLUTAMATE-ASPARTATE SYMPORTER"/>
    <property type="match status" value="1"/>
</dbReference>
<feature type="transmembrane region" description="Helical" evidence="7">
    <location>
        <begin position="43"/>
        <end position="64"/>
    </location>
</feature>
<dbReference type="SUPFAM" id="SSF118215">
    <property type="entry name" value="Proton glutamate symport protein"/>
    <property type="match status" value="1"/>
</dbReference>
<keyword evidence="2" id="KW-0813">Transport</keyword>
<gene>
    <name evidence="8" type="ORF">JNB61_07810</name>
</gene>
<evidence type="ECO:0000256" key="1">
    <source>
        <dbReference type="ARBA" id="ARBA00004651"/>
    </source>
</evidence>
<organism evidence="8 9">
    <name type="scientific">Microbacterium ureisolvens</name>
    <dbReference type="NCBI Taxonomy" id="2781186"/>
    <lineage>
        <taxon>Bacteria</taxon>
        <taxon>Bacillati</taxon>
        <taxon>Actinomycetota</taxon>
        <taxon>Actinomycetes</taxon>
        <taxon>Micrococcales</taxon>
        <taxon>Microbacteriaceae</taxon>
        <taxon>Microbacterium</taxon>
    </lineage>
</organism>
<accession>A0ABS7HWR5</accession>
<evidence type="ECO:0000256" key="6">
    <source>
        <dbReference type="ARBA" id="ARBA00023136"/>
    </source>
</evidence>
<evidence type="ECO:0000313" key="8">
    <source>
        <dbReference type="EMBL" id="MBW9109673.1"/>
    </source>
</evidence>
<comment type="subcellular location">
    <subcellularLocation>
        <location evidence="1">Cell membrane</location>
        <topology evidence="1">Multi-pass membrane protein</topology>
    </subcellularLocation>
</comment>
<comment type="caution">
    <text evidence="8">The sequence shown here is derived from an EMBL/GenBank/DDBJ whole genome shotgun (WGS) entry which is preliminary data.</text>
</comment>
<protein>
    <submittedName>
        <fullName evidence="8">Dicarboxylate/amino acid:cation symporter</fullName>
    </submittedName>
</protein>
<dbReference type="EMBL" id="JAEUAX010000003">
    <property type="protein sequence ID" value="MBW9109673.1"/>
    <property type="molecule type" value="Genomic_DNA"/>
</dbReference>
<feature type="transmembrane region" description="Helical" evidence="7">
    <location>
        <begin position="349"/>
        <end position="371"/>
    </location>
</feature>
<feature type="transmembrane region" description="Helical" evidence="7">
    <location>
        <begin position="76"/>
        <end position="97"/>
    </location>
</feature>
<feature type="transmembrane region" description="Helical" evidence="7">
    <location>
        <begin position="135"/>
        <end position="163"/>
    </location>
</feature>
<feature type="transmembrane region" description="Helical" evidence="7">
    <location>
        <begin position="293"/>
        <end position="314"/>
    </location>
</feature>
<feature type="transmembrane region" description="Helical" evidence="7">
    <location>
        <begin position="252"/>
        <end position="273"/>
    </location>
</feature>